<dbReference type="RefSeq" id="XP_030529889.1">
    <property type="nucleotide sequence ID" value="XM_030674029.2"/>
</dbReference>
<dbReference type="PROSITE" id="PS51471">
    <property type="entry name" value="FE2OG_OXY"/>
    <property type="match status" value="1"/>
</dbReference>
<evidence type="ECO:0000256" key="5">
    <source>
        <dbReference type="SAM" id="MobiDB-lite"/>
    </source>
</evidence>
<dbReference type="Proteomes" id="UP000827889">
    <property type="component" value="Chromosome 4"/>
</dbReference>
<keyword evidence="4" id="KW-0560">Oxidoreductase</keyword>
<dbReference type="AlphaFoldDB" id="A0A8B8P5K2"/>
<proteinExistence type="inferred from homology"/>
<evidence type="ECO:0000256" key="2">
    <source>
        <dbReference type="ARBA" id="ARBA00022723"/>
    </source>
</evidence>
<feature type="region of interest" description="Disordered" evidence="5">
    <location>
        <begin position="1"/>
        <end position="21"/>
    </location>
</feature>
<keyword evidence="2 4" id="KW-0479">Metal-binding</keyword>
<dbReference type="InterPro" id="IPR027443">
    <property type="entry name" value="IPNS-like_sf"/>
</dbReference>
<dbReference type="GeneID" id="115740540"/>
<dbReference type="KEGG" id="rarg:115740540"/>
<dbReference type="PANTHER" id="PTHR47991">
    <property type="entry name" value="OXOGLUTARATE/IRON-DEPENDENT DIOXYGENASE"/>
    <property type="match status" value="1"/>
</dbReference>
<reference evidence="8" key="1">
    <citation type="submission" date="2025-08" db="UniProtKB">
        <authorList>
            <consortium name="RefSeq"/>
        </authorList>
    </citation>
    <scope>IDENTIFICATION</scope>
    <source>
        <tissue evidence="8">Leaf</tissue>
    </source>
</reference>
<dbReference type="InterPro" id="IPR005123">
    <property type="entry name" value="Oxoglu/Fe-dep_dioxygenase_dom"/>
</dbReference>
<dbReference type="GO" id="GO:0016491">
    <property type="term" value="F:oxidoreductase activity"/>
    <property type="evidence" value="ECO:0007669"/>
    <property type="project" value="UniProtKB-KW"/>
</dbReference>
<gene>
    <name evidence="8" type="primary">LOC115740540</name>
</gene>
<name>A0A8B8P5K2_9MYRT</name>
<protein>
    <submittedName>
        <fullName evidence="8">Protein SRG1-like</fullName>
    </submittedName>
</protein>
<evidence type="ECO:0000259" key="6">
    <source>
        <dbReference type="PROSITE" id="PS51471"/>
    </source>
</evidence>
<dbReference type="OrthoDB" id="288590at2759"/>
<dbReference type="Gene3D" id="2.60.120.330">
    <property type="entry name" value="B-lactam Antibiotic, Isopenicillin N Synthase, Chain"/>
    <property type="match status" value="1"/>
</dbReference>
<dbReference type="InterPro" id="IPR044861">
    <property type="entry name" value="IPNS-like_FE2OG_OXY"/>
</dbReference>
<dbReference type="Pfam" id="PF14226">
    <property type="entry name" value="DIOX_N"/>
    <property type="match status" value="1"/>
</dbReference>
<evidence type="ECO:0000313" key="8">
    <source>
        <dbReference type="RefSeq" id="XP_030529889.1"/>
    </source>
</evidence>
<dbReference type="Pfam" id="PF03171">
    <property type="entry name" value="2OG-FeII_Oxy"/>
    <property type="match status" value="1"/>
</dbReference>
<dbReference type="FunFam" id="2.60.120.330:FF:000079">
    <property type="entry name" value="Protein SRG1"/>
    <property type="match status" value="1"/>
</dbReference>
<comment type="similarity">
    <text evidence="1 4">Belongs to the iron/ascorbate-dependent oxidoreductase family.</text>
</comment>
<evidence type="ECO:0000313" key="7">
    <source>
        <dbReference type="Proteomes" id="UP000827889"/>
    </source>
</evidence>
<dbReference type="GO" id="GO:0046872">
    <property type="term" value="F:metal ion binding"/>
    <property type="evidence" value="ECO:0007669"/>
    <property type="project" value="UniProtKB-KW"/>
</dbReference>
<feature type="domain" description="Fe2OG dioxygenase" evidence="6">
    <location>
        <begin position="227"/>
        <end position="328"/>
    </location>
</feature>
<organism evidence="7 8">
    <name type="scientific">Rhodamnia argentea</name>
    <dbReference type="NCBI Taxonomy" id="178133"/>
    <lineage>
        <taxon>Eukaryota</taxon>
        <taxon>Viridiplantae</taxon>
        <taxon>Streptophyta</taxon>
        <taxon>Embryophyta</taxon>
        <taxon>Tracheophyta</taxon>
        <taxon>Spermatophyta</taxon>
        <taxon>Magnoliopsida</taxon>
        <taxon>eudicotyledons</taxon>
        <taxon>Gunneridae</taxon>
        <taxon>Pentapetalae</taxon>
        <taxon>rosids</taxon>
        <taxon>malvids</taxon>
        <taxon>Myrtales</taxon>
        <taxon>Myrtaceae</taxon>
        <taxon>Myrtoideae</taxon>
        <taxon>Myrteae</taxon>
        <taxon>Australasian group</taxon>
        <taxon>Rhodamnia</taxon>
    </lineage>
</organism>
<evidence type="ECO:0000256" key="1">
    <source>
        <dbReference type="ARBA" id="ARBA00008056"/>
    </source>
</evidence>
<keyword evidence="7" id="KW-1185">Reference proteome</keyword>
<accession>A0A8B8P5K2</accession>
<dbReference type="InterPro" id="IPR026992">
    <property type="entry name" value="DIOX_N"/>
</dbReference>
<evidence type="ECO:0000256" key="4">
    <source>
        <dbReference type="RuleBase" id="RU003682"/>
    </source>
</evidence>
<evidence type="ECO:0000256" key="3">
    <source>
        <dbReference type="ARBA" id="ARBA00023004"/>
    </source>
</evidence>
<keyword evidence="3 4" id="KW-0408">Iron</keyword>
<dbReference type="InterPro" id="IPR050295">
    <property type="entry name" value="Plant_2OG-oxidoreductases"/>
</dbReference>
<sequence length="379" mass="42843">MRKVRRGISDGGGNREEAKMEEDGVNLNWSLPVPSVQELVRQQRPDVVPPRYLRDDMVLADHRRESSQGLPCIDLGKLMDPPSRSTELHNLHSACHQWGLFRLVNHGVSDEGLRMMQENVQGFFELPYHEKQKSAQRPGSLEGYGHAFVTSHDQKLGWNDMIFLKCLPNHERNLDLWPQNPPEFRIALEKYSEDMRKLAVAVVNYIGMASGIHEGELDLLMKSFGEGKFEIRMNYYPACPEPERVIGLEPHADISGITLLTECADMPGLQVLSNDDCWVTVPPVHGSIIVNLGQIMEIYSNGTYKAPDHRAVVNKEKERLSIATFCYPSPSLPVGPSPQVLAATGLPPLYQTLSHSEYMQRFFNRKLDDAVPFIDTLKM</sequence>
<dbReference type="SUPFAM" id="SSF51197">
    <property type="entry name" value="Clavaminate synthase-like"/>
    <property type="match status" value="1"/>
</dbReference>